<evidence type="ECO:0000313" key="2">
    <source>
        <dbReference type="EMBL" id="SFV64115.1"/>
    </source>
</evidence>
<feature type="transmembrane region" description="Helical" evidence="1">
    <location>
        <begin position="121"/>
        <end position="144"/>
    </location>
</feature>
<name>A0A1W1CEH5_9ZZZZ</name>
<dbReference type="AlphaFoldDB" id="A0A1W1CEH5"/>
<feature type="transmembrane region" description="Helical" evidence="1">
    <location>
        <begin position="150"/>
        <end position="169"/>
    </location>
</feature>
<feature type="transmembrane region" description="Helical" evidence="1">
    <location>
        <begin position="36"/>
        <end position="54"/>
    </location>
</feature>
<reference evidence="2" key="1">
    <citation type="submission" date="2016-10" db="EMBL/GenBank/DDBJ databases">
        <authorList>
            <person name="de Groot N.N."/>
        </authorList>
    </citation>
    <scope>NUCLEOTIDE SEQUENCE</scope>
</reference>
<feature type="transmembrane region" description="Helical" evidence="1">
    <location>
        <begin position="12"/>
        <end position="30"/>
    </location>
</feature>
<proteinExistence type="predicted"/>
<protein>
    <submittedName>
        <fullName evidence="2">Uncharacterized protein</fullName>
    </submittedName>
</protein>
<feature type="transmembrane region" description="Helical" evidence="1">
    <location>
        <begin position="197"/>
        <end position="213"/>
    </location>
</feature>
<feature type="transmembrane region" description="Helical" evidence="1">
    <location>
        <begin position="92"/>
        <end position="114"/>
    </location>
</feature>
<gene>
    <name evidence="2" type="ORF">MNB_SV-9-260</name>
</gene>
<feature type="transmembrane region" description="Helical" evidence="1">
    <location>
        <begin position="225"/>
        <end position="241"/>
    </location>
</feature>
<keyword evidence="1" id="KW-0472">Membrane</keyword>
<sequence>MLKINRIQALKIILFGSVLNAYIFNAIAGGSGPLRLIGMLFMNLSGILLVIYFFKIMMKKFDTNFYFKIMFFLLITWCFITVFRAISPTPQTFITVFGHFLIGWAWMNVLAVVFGFNIFNWIMIFDFISTLLLISSVLTLASPIYSMDVIFAISKIMVFVPVVFITSMYQNKRNKRIAYISLFAFIVNSIFSGQRANLGLILMIISFMIFEFYRQQNIGMYKKIALVFGILIFMLLLLSQVDKMIEKVEGDEDAQTDTRTFLFVELFADLKSYDLVIGRGALGTYFSPYFEYCKRHGLGGDDPDRVVNEVGYLQMILKGGLIMLSLHLLILLPAAYLGIFASNNIITRMCGYYIVIILLMWIINSYMIYSAEFLILWMAVGTVISSKNRKLRNRDILVKINKGYEFAEK</sequence>
<feature type="transmembrane region" description="Helical" evidence="1">
    <location>
        <begin position="345"/>
        <end position="363"/>
    </location>
</feature>
<keyword evidence="1" id="KW-1133">Transmembrane helix</keyword>
<feature type="transmembrane region" description="Helical" evidence="1">
    <location>
        <begin position="315"/>
        <end position="338"/>
    </location>
</feature>
<keyword evidence="1" id="KW-0812">Transmembrane</keyword>
<dbReference type="EMBL" id="FPHG01000064">
    <property type="protein sequence ID" value="SFV64115.1"/>
    <property type="molecule type" value="Genomic_DNA"/>
</dbReference>
<evidence type="ECO:0000256" key="1">
    <source>
        <dbReference type="SAM" id="Phobius"/>
    </source>
</evidence>
<organism evidence="2">
    <name type="scientific">hydrothermal vent metagenome</name>
    <dbReference type="NCBI Taxonomy" id="652676"/>
    <lineage>
        <taxon>unclassified sequences</taxon>
        <taxon>metagenomes</taxon>
        <taxon>ecological metagenomes</taxon>
    </lineage>
</organism>
<feature type="transmembrane region" description="Helical" evidence="1">
    <location>
        <begin position="66"/>
        <end position="86"/>
    </location>
</feature>
<accession>A0A1W1CEH5</accession>